<evidence type="ECO:0000313" key="2">
    <source>
        <dbReference type="Proteomes" id="UP001226577"/>
    </source>
</evidence>
<protein>
    <submittedName>
        <fullName evidence="1">Uncharacterized protein</fullName>
    </submittedName>
</protein>
<comment type="caution">
    <text evidence="1">The sequence shown here is derived from an EMBL/GenBank/DDBJ whole genome shotgun (WGS) entry which is preliminary data.</text>
</comment>
<dbReference type="EMBL" id="JAUSRE010000017">
    <property type="protein sequence ID" value="MDP9889519.1"/>
    <property type="molecule type" value="Genomic_DNA"/>
</dbReference>
<proteinExistence type="predicted"/>
<gene>
    <name evidence="1" type="ORF">J2X98_003130</name>
</gene>
<organism evidence="1 2">
    <name type="scientific">Pseudarthrobacter enclensis</name>
    <dbReference type="NCBI Taxonomy" id="993070"/>
    <lineage>
        <taxon>Bacteria</taxon>
        <taxon>Bacillati</taxon>
        <taxon>Actinomycetota</taxon>
        <taxon>Actinomycetes</taxon>
        <taxon>Micrococcales</taxon>
        <taxon>Micrococcaceae</taxon>
        <taxon>Pseudarthrobacter</taxon>
    </lineage>
</organism>
<sequence>MRAGLVPWTSVNGPTLGPRIDSSILGIGPFFIHSERGEEKSHPFLAWVNEFLDSYKTFCI</sequence>
<name>A0ABT9RWA5_9MICC</name>
<evidence type="ECO:0000313" key="1">
    <source>
        <dbReference type="EMBL" id="MDP9889519.1"/>
    </source>
</evidence>
<keyword evidence="2" id="KW-1185">Reference proteome</keyword>
<reference evidence="1 2" key="1">
    <citation type="submission" date="2023-07" db="EMBL/GenBank/DDBJ databases">
        <title>Sorghum-associated microbial communities from plants grown in Nebraska, USA.</title>
        <authorList>
            <person name="Schachtman D."/>
        </authorList>
    </citation>
    <scope>NUCLEOTIDE SEQUENCE [LARGE SCALE GENOMIC DNA]</scope>
    <source>
        <strain evidence="1 2">CC222</strain>
    </source>
</reference>
<accession>A0ABT9RWA5</accession>
<dbReference type="Proteomes" id="UP001226577">
    <property type="component" value="Unassembled WGS sequence"/>
</dbReference>